<dbReference type="GO" id="GO:0009313">
    <property type="term" value="P:oligosaccharide catabolic process"/>
    <property type="evidence" value="ECO:0007669"/>
    <property type="project" value="TreeGrafter"/>
</dbReference>
<evidence type="ECO:0000256" key="1">
    <source>
        <dbReference type="ARBA" id="ARBA00000427"/>
    </source>
</evidence>
<evidence type="ECO:0000313" key="5">
    <source>
        <dbReference type="EMBL" id="AEP07324.1"/>
    </source>
</evidence>
<name>A0A654L2A0_ACIBM</name>
<evidence type="ECO:0000256" key="3">
    <source>
        <dbReference type="ARBA" id="ARBA00012733"/>
    </source>
</evidence>
<evidence type="ECO:0000259" key="4">
    <source>
        <dbReference type="Pfam" id="PF13088"/>
    </source>
</evidence>
<dbReference type="PANTHER" id="PTHR10628">
    <property type="entry name" value="SIALIDASE"/>
    <property type="match status" value="1"/>
</dbReference>
<dbReference type="Proteomes" id="UP000009290">
    <property type="component" value="Chromosome"/>
</dbReference>
<dbReference type="GO" id="GO:0016020">
    <property type="term" value="C:membrane"/>
    <property type="evidence" value="ECO:0007669"/>
    <property type="project" value="TreeGrafter"/>
</dbReference>
<dbReference type="PANTHER" id="PTHR10628:SF30">
    <property type="entry name" value="EXO-ALPHA-SIALIDASE"/>
    <property type="match status" value="1"/>
</dbReference>
<dbReference type="GO" id="GO:0006689">
    <property type="term" value="P:ganglioside catabolic process"/>
    <property type="evidence" value="ECO:0007669"/>
    <property type="project" value="TreeGrafter"/>
</dbReference>
<evidence type="ECO:0000256" key="2">
    <source>
        <dbReference type="ARBA" id="ARBA00009348"/>
    </source>
</evidence>
<dbReference type="CDD" id="cd15482">
    <property type="entry name" value="Sialidase_non-viral"/>
    <property type="match status" value="1"/>
</dbReference>
<dbReference type="GO" id="GO:0005737">
    <property type="term" value="C:cytoplasm"/>
    <property type="evidence" value="ECO:0007669"/>
    <property type="project" value="TreeGrafter"/>
</dbReference>
<organism evidence="5 6">
    <name type="scientific">Acinetobacter baumannii (strain MDR-ZJ06)</name>
    <dbReference type="NCBI Taxonomy" id="497978"/>
    <lineage>
        <taxon>Bacteria</taxon>
        <taxon>Pseudomonadati</taxon>
        <taxon>Pseudomonadota</taxon>
        <taxon>Gammaproteobacteria</taxon>
        <taxon>Moraxellales</taxon>
        <taxon>Moraxellaceae</taxon>
        <taxon>Acinetobacter</taxon>
        <taxon>Acinetobacter calcoaceticus/baumannii complex</taxon>
    </lineage>
</organism>
<accession>A0A654L2A0</accession>
<dbReference type="AlphaFoldDB" id="A0A654L2A0"/>
<feature type="domain" description="Sialidase" evidence="4">
    <location>
        <begin position="432"/>
        <end position="659"/>
    </location>
</feature>
<sequence>MAQQIVIEVPGTKISELEMASSVSRKDTTPVVQNEETKQASVGSIADLVKSELGSAAFKSSSEFATPSSVNSVDIASKMRVDAVNERVDVVEYAVSTMQGGGDASFKTYEEMLAYTPPKPNVTVRVNNDPDVTKNGTYTWDGVAYIKSPYDPYIQTKEYVDEKIELKKSIKKLFSLKDVINIPVLSVYTDGSVWIKGLSKDIASFSNALGTAIANINSFISLGSNSSNIVEVRDRNNLPVFSINKNLEVNIGKYRLGSMSSALDKLSGVLFTQKSSNLLEVRDNNNLPVLRLKRNGNLLIPRLGDVASEVLAVKRTSARLEKNVNSANGAEYADNVLDILTDLPSSGTLTALSASEVNASGLFPHLVTMVRIPALTRIAANKYLCFFEARRDGDDFGENSQGVVTLTVDPVNLTITTSNMQSLHNTYVDENDQRWTFMNACAVKLDSGRIIALYVKRNGVSNHAILKRYSDDDGATWSEAEDIGHFLNMSFYNLLCPCSQGLVKRFGSNRGRIVFPVWYSGKRYLPSEFRAGYIYSDDNGDTWRDGSFNNETMSNEVQCAEDVNGDILFCIRREVEGNTTKTWSKLLDGETQLTPFYPNQILGQTKIMSGLIQAQNQFDKSNAKFQFINAYTSGRKDVKIWSSYNGGKDWTHEFDVPDTASYAAYTCIERVTATHLLALWEASGHATFKCNILSIKDTNTYKQAG</sequence>
<dbReference type="InterPro" id="IPR026856">
    <property type="entry name" value="Sialidase_fam"/>
</dbReference>
<dbReference type="EC" id="3.2.1.18" evidence="3"/>
<evidence type="ECO:0000313" key="6">
    <source>
        <dbReference type="Proteomes" id="UP000009290"/>
    </source>
</evidence>
<dbReference type="KEGG" id="abz:ABZJ_02864"/>
<dbReference type="RefSeq" id="WP_000068584.1">
    <property type="nucleotide sequence ID" value="NC_017171.2"/>
</dbReference>
<dbReference type="EMBL" id="CP001937">
    <property type="protein sequence ID" value="AEP07324.1"/>
    <property type="molecule type" value="Genomic_DNA"/>
</dbReference>
<comment type="similarity">
    <text evidence="2">Belongs to the glycosyl hydrolase 33 family.</text>
</comment>
<proteinExistence type="inferred from homology"/>
<dbReference type="Pfam" id="PF13088">
    <property type="entry name" value="BNR_2"/>
    <property type="match status" value="1"/>
</dbReference>
<protein>
    <recommendedName>
        <fullName evidence="3">exo-alpha-sialidase</fullName>
        <ecNumber evidence="3">3.2.1.18</ecNumber>
    </recommendedName>
</protein>
<reference evidence="5 6" key="1">
    <citation type="journal article" date="2011" name="Antimicrob. Agents Chemother.">
        <title>Genomic analysis of the multidrug-resistant Acinetobacter baumannii strain MDR-ZJ06 widely spread in China.</title>
        <authorList>
            <person name="Zhou H."/>
            <person name="Zhang T."/>
            <person name="Yu D."/>
            <person name="Pi B."/>
            <person name="Yang Q."/>
            <person name="Zhou J."/>
            <person name="Hu S."/>
            <person name="Yu Y."/>
        </authorList>
    </citation>
    <scope>NUCLEOTIDE SEQUENCE [LARGE SCALE GENOMIC DNA]</scope>
    <source>
        <strain evidence="5 6">MDR-ZJ06</strain>
    </source>
</reference>
<dbReference type="InterPro" id="IPR011040">
    <property type="entry name" value="Sialidase"/>
</dbReference>
<dbReference type="GO" id="GO:0004308">
    <property type="term" value="F:exo-alpha-sialidase activity"/>
    <property type="evidence" value="ECO:0007669"/>
    <property type="project" value="UniProtKB-EC"/>
</dbReference>
<dbReference type="SUPFAM" id="SSF50939">
    <property type="entry name" value="Sialidases"/>
    <property type="match status" value="1"/>
</dbReference>
<gene>
    <name evidence="5" type="ORF">ABZJ_02864</name>
</gene>
<dbReference type="Gene3D" id="2.120.10.10">
    <property type="match status" value="1"/>
</dbReference>
<comment type="catalytic activity">
    <reaction evidence="1">
        <text>Hydrolysis of alpha-(2-&gt;3)-, alpha-(2-&gt;6)-, alpha-(2-&gt;8)- glycosidic linkages of terminal sialic acid residues in oligosaccharides, glycoproteins, glycolipids, colominic acid and synthetic substrates.</text>
        <dbReference type="EC" id="3.2.1.18"/>
    </reaction>
</comment>
<dbReference type="InterPro" id="IPR036278">
    <property type="entry name" value="Sialidase_sf"/>
</dbReference>